<comment type="similarity">
    <text evidence="2">Belongs to the PGAP2 family.</text>
</comment>
<evidence type="ECO:0000313" key="13">
    <source>
        <dbReference type="Proteomes" id="UP000008143"/>
    </source>
</evidence>
<dbReference type="InterPro" id="IPR019402">
    <property type="entry name" value="CWH43_N"/>
</dbReference>
<proteinExistence type="inferred from homology"/>
<comment type="subcellular location">
    <subcellularLocation>
        <location evidence="1">Golgi apparatus membrane</location>
        <topology evidence="1">Multi-pass membrane protein</topology>
    </subcellularLocation>
</comment>
<evidence type="ECO:0000256" key="8">
    <source>
        <dbReference type="ARBA" id="ARBA00093421"/>
    </source>
</evidence>
<evidence type="ECO:0000256" key="6">
    <source>
        <dbReference type="ARBA" id="ARBA00023034"/>
    </source>
</evidence>
<protein>
    <recommendedName>
        <fullName evidence="9">Acyltransferase PGAP2</fullName>
    </recommendedName>
    <alternativeName>
        <fullName evidence="10">Post-GPI attachment to proteins factor 2</fullName>
    </alternativeName>
</protein>
<keyword evidence="3" id="KW-0337">GPI-anchor biosynthesis</keyword>
<feature type="transmembrane region" description="Helical" evidence="11">
    <location>
        <begin position="130"/>
        <end position="149"/>
    </location>
</feature>
<comment type="function">
    <text evidence="8">Involved in the fatty acid remodeling steps of GPI-anchor maturation where the unsaturated acyl chain at sn-2 of inositol phosphate is replaced by a saturated stearoyl chain. May catalyze the second step of the fatty acid remodeling, by reacylating a lyso-GPI intermediate at sn-2 of inositol phosphate by a saturated chain. The fatty acid remodeling steps is critical for the integration of GPI-APs into lipid rafts.</text>
</comment>
<evidence type="ECO:0000256" key="5">
    <source>
        <dbReference type="ARBA" id="ARBA00022989"/>
    </source>
</evidence>
<dbReference type="InterPro" id="IPR039545">
    <property type="entry name" value="PGAP2"/>
</dbReference>
<dbReference type="AlphaFoldDB" id="A0A8J1J3A1"/>
<dbReference type="OMA" id="MRHNARC"/>
<feature type="transmembrane region" description="Helical" evidence="11">
    <location>
        <begin position="35"/>
        <end position="59"/>
    </location>
</feature>
<evidence type="ECO:0000256" key="4">
    <source>
        <dbReference type="ARBA" id="ARBA00022692"/>
    </source>
</evidence>
<evidence type="ECO:0000313" key="14">
    <source>
        <dbReference type="RefSeq" id="XP_031751495.1"/>
    </source>
</evidence>
<keyword evidence="7 11" id="KW-0472">Membrane</keyword>
<evidence type="ECO:0000256" key="3">
    <source>
        <dbReference type="ARBA" id="ARBA00022502"/>
    </source>
</evidence>
<feature type="transmembrane region" description="Helical" evidence="11">
    <location>
        <begin position="161"/>
        <end position="181"/>
    </location>
</feature>
<evidence type="ECO:0000256" key="1">
    <source>
        <dbReference type="ARBA" id="ARBA00004653"/>
    </source>
</evidence>
<dbReference type="GeneID" id="100127662"/>
<dbReference type="Proteomes" id="UP000008143">
    <property type="component" value="Chromosome 2"/>
</dbReference>
<dbReference type="PANTHER" id="PTHR12892:SF11">
    <property type="entry name" value="POST-GPI ATTACHMENT TO PROTEINS FACTOR 2"/>
    <property type="match status" value="1"/>
</dbReference>
<evidence type="ECO:0000313" key="15">
    <source>
        <dbReference type="Xenbase" id="XB-GENE-6454013"/>
    </source>
</evidence>
<name>A0A8J1J3A1_XENTR</name>
<evidence type="ECO:0000259" key="12">
    <source>
        <dbReference type="Pfam" id="PF10277"/>
    </source>
</evidence>
<reference evidence="14" key="1">
    <citation type="submission" date="2025-08" db="UniProtKB">
        <authorList>
            <consortium name="RefSeq"/>
        </authorList>
    </citation>
    <scope>IDENTIFICATION</scope>
    <source>
        <strain evidence="14">Nigerian</strain>
        <tissue evidence="14">Liver and blood</tissue>
    </source>
</reference>
<dbReference type="OrthoDB" id="68581at2759"/>
<keyword evidence="5 11" id="KW-1133">Transmembrane helix</keyword>
<feature type="transmembrane region" description="Helical" evidence="11">
    <location>
        <begin position="202"/>
        <end position="219"/>
    </location>
</feature>
<dbReference type="RefSeq" id="XP_031751495.1">
    <property type="nucleotide sequence ID" value="XM_031895635.1"/>
</dbReference>
<dbReference type="AGR" id="Xenbase:XB-GENE-6454013"/>
<dbReference type="CTD" id="27315"/>
<evidence type="ECO:0000256" key="2">
    <source>
        <dbReference type="ARBA" id="ARBA00007414"/>
    </source>
</evidence>
<dbReference type="Xenbase" id="XB-GENE-6454013">
    <property type="gene designation" value="pgap2"/>
</dbReference>
<keyword evidence="4 11" id="KW-0812">Transmembrane</keyword>
<feature type="transmembrane region" description="Helical" evidence="11">
    <location>
        <begin position="225"/>
        <end position="245"/>
    </location>
</feature>
<dbReference type="PANTHER" id="PTHR12892">
    <property type="entry name" value="FGF RECEPTOR ACTIVATING PROTEIN 1"/>
    <property type="match status" value="1"/>
</dbReference>
<gene>
    <name evidence="14 15" type="primary">pgap2</name>
    <name evidence="14" type="synonym">frag1</name>
</gene>
<keyword evidence="6" id="KW-0333">Golgi apparatus</keyword>
<dbReference type="GO" id="GO:0006506">
    <property type="term" value="P:GPI anchor biosynthetic process"/>
    <property type="evidence" value="ECO:0007669"/>
    <property type="project" value="UniProtKB-KW"/>
</dbReference>
<evidence type="ECO:0000256" key="10">
    <source>
        <dbReference type="ARBA" id="ARBA00093676"/>
    </source>
</evidence>
<dbReference type="Pfam" id="PF10277">
    <property type="entry name" value="Frag1"/>
    <property type="match status" value="1"/>
</dbReference>
<sequence>MTIPTDRDRHVPTHVIFRPTFRGPELGQLALSHSFTTFAVGTVSLPLFAFLFCIVWSLLFNFSRDELHATGPNYLPSVSAAIGGETPQRYIWRLCIGLHSAPRFLVGVAYLHYYQGTPCSSPAYPRLCHLNFLLNCCEIFFLILLTYVSSSENYEVHKLGFMAFMLFSVGYMFVTCSLWRVARKGSGSLEERTSYAWKKRLFGFYLLMFLSSILVYIWHNMYCEAGVYTVFALLEYLVVLSNMGFHMTAWWDFGNKELMICSPGDKRI</sequence>
<feature type="domain" description="CWH43-like N-terminal" evidence="12">
    <location>
        <begin position="35"/>
        <end position="255"/>
    </location>
</feature>
<evidence type="ECO:0000256" key="11">
    <source>
        <dbReference type="SAM" id="Phobius"/>
    </source>
</evidence>
<accession>A0A8J1J3A1</accession>
<evidence type="ECO:0000256" key="7">
    <source>
        <dbReference type="ARBA" id="ARBA00023136"/>
    </source>
</evidence>
<dbReference type="GO" id="GO:0000139">
    <property type="term" value="C:Golgi membrane"/>
    <property type="evidence" value="ECO:0007669"/>
    <property type="project" value="UniProtKB-SubCell"/>
</dbReference>
<organism evidence="13 14">
    <name type="scientific">Xenopus tropicalis</name>
    <name type="common">Western clawed frog</name>
    <name type="synonym">Silurana tropicalis</name>
    <dbReference type="NCBI Taxonomy" id="8364"/>
    <lineage>
        <taxon>Eukaryota</taxon>
        <taxon>Metazoa</taxon>
        <taxon>Chordata</taxon>
        <taxon>Craniata</taxon>
        <taxon>Vertebrata</taxon>
        <taxon>Euteleostomi</taxon>
        <taxon>Amphibia</taxon>
        <taxon>Batrachia</taxon>
        <taxon>Anura</taxon>
        <taxon>Pipoidea</taxon>
        <taxon>Pipidae</taxon>
        <taxon>Xenopodinae</taxon>
        <taxon>Xenopus</taxon>
        <taxon>Silurana</taxon>
    </lineage>
</organism>
<evidence type="ECO:0000256" key="9">
    <source>
        <dbReference type="ARBA" id="ARBA00093632"/>
    </source>
</evidence>
<keyword evidence="13" id="KW-1185">Reference proteome</keyword>